<dbReference type="SMART" id="SM00404">
    <property type="entry name" value="PTPc_motif"/>
    <property type="match status" value="1"/>
</dbReference>
<keyword evidence="6" id="KW-1185">Reference proteome</keyword>
<accession>A0A4P9Z3E5</accession>
<dbReference type="Pfam" id="PF21098">
    <property type="entry name" value="PH-GRAM_MTMR6-like"/>
    <property type="match status" value="1"/>
</dbReference>
<feature type="non-terminal residue" evidence="5">
    <location>
        <position position="546"/>
    </location>
</feature>
<dbReference type="InterPro" id="IPR011993">
    <property type="entry name" value="PH-like_dom_sf"/>
</dbReference>
<evidence type="ECO:0000313" key="5">
    <source>
        <dbReference type="EMBL" id="RKP26935.1"/>
    </source>
</evidence>
<dbReference type="AlphaFoldDB" id="A0A4P9Z3E5"/>
<dbReference type="SUPFAM" id="SSF50729">
    <property type="entry name" value="PH domain-like"/>
    <property type="match status" value="1"/>
</dbReference>
<dbReference type="GO" id="GO:0004438">
    <property type="term" value="F:phosphatidylinositol-3-phosphate phosphatase activity"/>
    <property type="evidence" value="ECO:0007669"/>
    <property type="project" value="TreeGrafter"/>
</dbReference>
<protein>
    <submittedName>
        <fullName evidence="5">Protein-tyrosine phosphatase-like protein</fullName>
    </submittedName>
</protein>
<name>A0A4P9Z3E5_9FUNG</name>
<gene>
    <name evidence="5" type="ORF">SYNPS1DRAFT_4917</name>
</gene>
<dbReference type="InterPro" id="IPR016130">
    <property type="entry name" value="Tyr_Pase_AS"/>
</dbReference>
<dbReference type="SUPFAM" id="SSF52799">
    <property type="entry name" value="(Phosphotyrosine protein) phosphatases II"/>
    <property type="match status" value="1"/>
</dbReference>
<proteinExistence type="inferred from homology"/>
<dbReference type="PROSITE" id="PS00383">
    <property type="entry name" value="TYR_PHOSPHATASE_1"/>
    <property type="match status" value="1"/>
</dbReference>
<feature type="domain" description="Myotubularin phosphatase" evidence="4">
    <location>
        <begin position="112"/>
        <end position="530"/>
    </location>
</feature>
<organism evidence="5 6">
    <name type="scientific">Syncephalis pseudoplumigaleata</name>
    <dbReference type="NCBI Taxonomy" id="1712513"/>
    <lineage>
        <taxon>Eukaryota</taxon>
        <taxon>Fungi</taxon>
        <taxon>Fungi incertae sedis</taxon>
        <taxon>Zoopagomycota</taxon>
        <taxon>Zoopagomycotina</taxon>
        <taxon>Zoopagomycetes</taxon>
        <taxon>Zoopagales</taxon>
        <taxon>Piptocephalidaceae</taxon>
        <taxon>Syncephalis</taxon>
    </lineage>
</organism>
<dbReference type="EMBL" id="KZ989302">
    <property type="protein sequence ID" value="RKP26935.1"/>
    <property type="molecule type" value="Genomic_DNA"/>
</dbReference>
<dbReference type="Proteomes" id="UP000278143">
    <property type="component" value="Unassembled WGS sequence"/>
</dbReference>
<feature type="active site" description="Phosphocysteine intermediate" evidence="2">
    <location>
        <position position="336"/>
    </location>
</feature>
<dbReference type="Pfam" id="PF06602">
    <property type="entry name" value="Myotub-related"/>
    <property type="match status" value="1"/>
</dbReference>
<dbReference type="InterPro" id="IPR030564">
    <property type="entry name" value="Myotubularin"/>
</dbReference>
<dbReference type="PANTHER" id="PTHR10807:SF128">
    <property type="entry name" value="PHOSPHATIDYLINOSITOL-3,5-BISPHOSPHATE 3-PHOSPHATASE"/>
    <property type="match status" value="1"/>
</dbReference>
<dbReference type="PANTHER" id="PTHR10807">
    <property type="entry name" value="MYOTUBULARIN-RELATED"/>
    <property type="match status" value="1"/>
</dbReference>
<feature type="non-terminal residue" evidence="5">
    <location>
        <position position="1"/>
    </location>
</feature>
<dbReference type="InterPro" id="IPR003595">
    <property type="entry name" value="Tyr_Pase_cat"/>
</dbReference>
<evidence type="ECO:0000313" key="6">
    <source>
        <dbReference type="Proteomes" id="UP000278143"/>
    </source>
</evidence>
<dbReference type="Gene3D" id="2.30.29.30">
    <property type="entry name" value="Pleckstrin-homology domain (PH domain)/Phosphotyrosine-binding domain (PTB)"/>
    <property type="match status" value="1"/>
</dbReference>
<dbReference type="GO" id="GO:0005737">
    <property type="term" value="C:cytoplasm"/>
    <property type="evidence" value="ECO:0007669"/>
    <property type="project" value="TreeGrafter"/>
</dbReference>
<evidence type="ECO:0000259" key="4">
    <source>
        <dbReference type="PROSITE" id="PS51339"/>
    </source>
</evidence>
<dbReference type="OrthoDB" id="271628at2759"/>
<evidence type="ECO:0000256" key="3">
    <source>
        <dbReference type="PIRSR" id="PIRSR630564-2"/>
    </source>
</evidence>
<comment type="similarity">
    <text evidence="1">Belongs to the protein-tyrosine phosphatase family. Non-receptor class myotubularin subfamily.</text>
</comment>
<dbReference type="GO" id="GO:0016020">
    <property type="term" value="C:membrane"/>
    <property type="evidence" value="ECO:0007669"/>
    <property type="project" value="TreeGrafter"/>
</dbReference>
<evidence type="ECO:0000256" key="1">
    <source>
        <dbReference type="ARBA" id="ARBA00007471"/>
    </source>
</evidence>
<dbReference type="InterPro" id="IPR048994">
    <property type="entry name" value="PH-GRAM_MTMR6-9"/>
</dbReference>
<sequence length="546" mass="63136">QVDNVRLDRGNKQYTGSLHVLTHHLIFRQSKEELWIPYPLLHTVERLPASDDNLYPLRIRCHHFLFVALRFTTEEQAIDVFEMMQKLTCITKINQFHAFYYQPTPPWDREEGWTRYDPVREYNRMGVNTLTNKWRFTEKNASYELCPTYPRCLVVPEKISDVTLEHAAKFRSKGRIPVLSYLHRPTMTTISRSSQPMVGLRQSRSVQDEKLVEAIFTSERSETSPAVAGTQNRNLIIDARPTANAMANVAMGAGSENTENYRKCRKLYLGIDNIHVMRDSLNKIADAISSTDVGGIVNKIQLSKSNWLRHIQLLLDGVSSIVRTVHHDRAHVLVHCSDGWDRTAQLTALASLCMDPYYRTLEGFAVLVEKEWCSFGHKFTDRCGHLTHERDFQVAAAAQSSAAEATLSSIQTRLHQQSSHVRESSPVFHQFLDCCYQLWTQAPWRFEFNERFLIALHYHAYACQFGTFLCNTERERYEQVRGHTYSVWPHLDLRRDEFHNDIYDAARDQAADEGVIMPDTNYLKYWASLFARRDEEINGGLGDEAP</sequence>
<dbReference type="GO" id="GO:0046856">
    <property type="term" value="P:phosphatidylinositol dephosphorylation"/>
    <property type="evidence" value="ECO:0007669"/>
    <property type="project" value="TreeGrafter"/>
</dbReference>
<feature type="binding site" evidence="3">
    <location>
        <begin position="273"/>
        <end position="274"/>
    </location>
    <ligand>
        <name>substrate</name>
    </ligand>
</feature>
<feature type="binding site" evidence="3">
    <location>
        <begin position="336"/>
        <end position="342"/>
    </location>
    <ligand>
        <name>substrate</name>
    </ligand>
</feature>
<dbReference type="PROSITE" id="PS51339">
    <property type="entry name" value="PPASE_MYOTUBULARIN"/>
    <property type="match status" value="1"/>
</dbReference>
<dbReference type="InterPro" id="IPR029021">
    <property type="entry name" value="Prot-tyrosine_phosphatase-like"/>
</dbReference>
<evidence type="ECO:0000256" key="2">
    <source>
        <dbReference type="PIRSR" id="PIRSR630564-1"/>
    </source>
</evidence>
<dbReference type="InterPro" id="IPR010569">
    <property type="entry name" value="Myotubularin-like_Pase_dom"/>
</dbReference>
<reference evidence="6" key="1">
    <citation type="journal article" date="2018" name="Nat. Microbiol.">
        <title>Leveraging single-cell genomics to expand the fungal tree of life.</title>
        <authorList>
            <person name="Ahrendt S.R."/>
            <person name="Quandt C.A."/>
            <person name="Ciobanu D."/>
            <person name="Clum A."/>
            <person name="Salamov A."/>
            <person name="Andreopoulos B."/>
            <person name="Cheng J.F."/>
            <person name="Woyke T."/>
            <person name="Pelin A."/>
            <person name="Henrissat B."/>
            <person name="Reynolds N.K."/>
            <person name="Benny G.L."/>
            <person name="Smith M.E."/>
            <person name="James T.Y."/>
            <person name="Grigoriev I.V."/>
        </authorList>
    </citation>
    <scope>NUCLEOTIDE SEQUENCE [LARGE SCALE GENOMIC DNA]</scope>
    <source>
        <strain evidence="6">Benny S71-1</strain>
    </source>
</reference>